<dbReference type="GO" id="GO:0003723">
    <property type="term" value="F:RNA binding"/>
    <property type="evidence" value="ECO:0007669"/>
    <property type="project" value="TreeGrafter"/>
</dbReference>
<feature type="compositionally biased region" description="Polar residues" evidence="1">
    <location>
        <begin position="1873"/>
        <end position="1885"/>
    </location>
</feature>
<feature type="compositionally biased region" description="Basic and acidic residues" evidence="1">
    <location>
        <begin position="1713"/>
        <end position="1724"/>
    </location>
</feature>
<keyword evidence="3" id="KW-1185">Reference proteome</keyword>
<name>A0AA88S4A9_9ASTE</name>
<dbReference type="PANTHER" id="PTHR23185:SF0">
    <property type="entry name" value="PROTEIN VIRILIZER HOMOLOG"/>
    <property type="match status" value="1"/>
</dbReference>
<dbReference type="Proteomes" id="UP001187471">
    <property type="component" value="Unassembled WGS sequence"/>
</dbReference>
<feature type="region of interest" description="Disordered" evidence="1">
    <location>
        <begin position="2198"/>
        <end position="2231"/>
    </location>
</feature>
<reference evidence="2" key="1">
    <citation type="submission" date="2022-12" db="EMBL/GenBank/DDBJ databases">
        <title>Draft genome assemblies for two species of Escallonia (Escalloniales).</title>
        <authorList>
            <person name="Chanderbali A."/>
            <person name="Dervinis C."/>
            <person name="Anghel I."/>
            <person name="Soltis D."/>
            <person name="Soltis P."/>
            <person name="Zapata F."/>
        </authorList>
    </citation>
    <scope>NUCLEOTIDE SEQUENCE</scope>
    <source>
        <strain evidence="2">UCBG92.1500</strain>
        <tissue evidence="2">Leaf</tissue>
    </source>
</reference>
<comment type="caution">
    <text evidence="2">The sequence shown here is derived from an EMBL/GenBank/DDBJ whole genome shotgun (WGS) entry which is preliminary data.</text>
</comment>
<proteinExistence type="predicted"/>
<feature type="compositionally biased region" description="Pro residues" evidence="1">
    <location>
        <begin position="1989"/>
        <end position="2000"/>
    </location>
</feature>
<sequence length="2341" mass="257145">CGMGRPEPCVLFAHTFVHSQLDEYVDEVIFAEPIVITACEFIEQNASSASPTVTLMGATSPPSFALEAFVHCEGETRFRRLCQPFLYSHSSSNVLEVEAVVTNHLVVRGSYRSLSLVIYGNTAEDLGQFNIEVDIDSTLSNPVCAIEGNMEDLPPALNPINLAIEEPISALKALSMEVIASDISVELRQFLHLTFQILELQNLGDAISEVVNYVVSVASFYASHCRAGGRLKSREELYYDLTEVQKKLLSIYKSFQHDSGSSSPELLTESMFLESEADLATSKHLVNILSQYFQFTSNIGNAGYPQLSQDKNVILWLSVALLLCTARESCFQFVNGDGMKQLGYVFRHGIQNSPAVTLLLLGVVEQATRHSIGCEGFLGWWPREDENVPSGISEGYNQLLLLLLQKQRHDVASLATYILHRIRFYEVASRYECAVLGVLGGLSAVGEVTGSTLEMLANVKLQLRKLLKLINSSGPIEDPSPVSCASRSLILGETEGLLSYKATSSLITSSNCCFSNWDIDSNLLFLLKERGFLPLSAALLASSRLQSEAGHAMDLLADIISSIEAILLSFLHCRSGLVFLLHDPEISTTVILALKGADLKKEESVPLRYATVLISKGFFCRPREVGTIVETHLRAVNAIDRLVTSDLHSEEILWALWELCCLSRSDCGRQALLALGHFPEAVTILMAALNSVKELDSLSMNTGVSPLNLAIFHSAVEIFEVIVTDSSASSLGSWIDHAKELHSALHSSSPGSNRKDAPTRLLEWIDASVVYHRNGAMGLLRYAALLASGGDANLASTNILASDAADVENVVGDALNGSDGNIIDNLLRKPINETRFLGVTLRDSSIAQLTTAFRILAFISENSVYLSLFAVAAALYDEGAIIVIHAVLIDCRLMLERSSNNYDYLVDESTECNSTSDLLLERNREQSLLDLLISSLLLLINLLQRLKEAKEQHRNTKLLKVLLHLHREVSSKLAACAADLSYPYPYFALGFEAVCHLLVSALACWPVYGWTPGLFYFLLDSLHATSLLALGPKETCSLLFLLVYNLCYSFVLCELQDILLKKLLECDISVLFLFFLNSKNDLMPEEGVWLWKNGMPMLTALRKLAVGTILGPQKEREISWYLQTVHLDKLLGQLTPHLGKIAQIILHCAISTLVVIQDLLRVFIIRIACLNVDSASLLLKPMILWISGRLSEVSLLSDADTYKVCRLLDFLAILLEHPRAKMLSKALESCIKAAGVDGKQVFESRDASKFGISQLSWCIPVSKAITLICQTRTSGQYPDLSDRHKTKNLTAEDCSLFLSHLLRLCKSMVLSQSLVWFKGGCDIKYVVASSSGLFSSGCGLDLELYQEGLPWIRPVGHGSEHRVVLLWCSGWKLAMGLTSGPLLLRWDGNFIALAAMFVAVLPVSRELLECVLAFKQLGLSIEGRSALLSIISHQTSIIEDFESDNRHDSDGNYNLDDAMEWKRRPPLLCCWITLLRSIDEEDILPVYAVEAVGALSLGALQFCMDGKSFSSERVVAVKYLFGLPDDPSGTDVLFEENIKYIQELTTLLGSKEKHIEYSAAMGTTLYQVKEYAEILLLLLQNPSKSDKAEDILSTVISLSVTDVQGSSKMHKIADGSAVRVEDYNSTGFGDKFQWECPENMRDKFSETAIPSKRKMPSLEGANRRPRGDNLPAENMAQSAFSRGSGPATAPSGPTRRDTFRQRKPNTSRPPSMHVDDYVARERNVDGTSSSNVIAVPRVGSTSGRPPSIHVDEFMARQRERQNPVNMAVSDAAAQVKTPPPENDGAEKFSEAKQPKQDLDDELQGIDIVFDGEESESDDKLPFPQPDDNLQQPASVIVEQSSPRSIVEETESDVNESGQFSHMGTPLASHYEENSQNEFSSRTSASHPEMPLTREASISSDRKYSKQSENLKKVPVKTSSGFDSTATASSSGYSTSFYNQRSEPSPRLPAEYRTRSPNFYQKNSPQHSGRENLASGSQGFYDQKFHFNQPPLPPMPPPPTISPVLSQPADPVPSQSSPFVNSTADVQPSLPPGFHVPAEYLSGSNSSTSLASSTPLPDSKYARSSLSSPGGSTRPPPPLPPTPPPYSATLSTLHSSKTSTSHSSVYNQTSQGSSEFLQATAVPLSDTRLGSVSASGAILNSYPPPLVPPFFSRPASLPINLYANSPTNHPGDKSSISHNVPIALSPMHSIQSLAQLQPLQPPQLPRPPQLPQHLRPPIPASPVSEQGGSSLQSPVQMQVQPLQMLQPPHVSPAHVVYYQNLQQESFSHAMQQQRVEHPRPQGVHQEGHGTPQQQDDAAMTLQHYFSSPEAIQSLLSDRDKLCQLLEQHPKLMQMLQERLGQL</sequence>
<feature type="region of interest" description="Disordered" evidence="1">
    <location>
        <begin position="1644"/>
        <end position="1747"/>
    </location>
</feature>
<feature type="region of interest" description="Disordered" evidence="1">
    <location>
        <begin position="1772"/>
        <end position="2112"/>
    </location>
</feature>
<dbReference type="PANTHER" id="PTHR23185">
    <property type="entry name" value="PROTEIN VIRILIZER HOMOLOG"/>
    <property type="match status" value="1"/>
</dbReference>
<organism evidence="2 3">
    <name type="scientific">Escallonia rubra</name>
    <dbReference type="NCBI Taxonomy" id="112253"/>
    <lineage>
        <taxon>Eukaryota</taxon>
        <taxon>Viridiplantae</taxon>
        <taxon>Streptophyta</taxon>
        <taxon>Embryophyta</taxon>
        <taxon>Tracheophyta</taxon>
        <taxon>Spermatophyta</taxon>
        <taxon>Magnoliopsida</taxon>
        <taxon>eudicotyledons</taxon>
        <taxon>Gunneridae</taxon>
        <taxon>Pentapetalae</taxon>
        <taxon>asterids</taxon>
        <taxon>campanulids</taxon>
        <taxon>Escalloniales</taxon>
        <taxon>Escalloniaceae</taxon>
        <taxon>Escallonia</taxon>
    </lineage>
</organism>
<feature type="compositionally biased region" description="Pro residues" evidence="1">
    <location>
        <begin position="2073"/>
        <end position="2085"/>
    </location>
</feature>
<feature type="compositionally biased region" description="Polar residues" evidence="1">
    <location>
        <begin position="2012"/>
        <end position="2025"/>
    </location>
</feature>
<feature type="compositionally biased region" description="Low complexity" evidence="1">
    <location>
        <begin position="2086"/>
        <end position="2103"/>
    </location>
</feature>
<dbReference type="GO" id="GO:0036396">
    <property type="term" value="C:RNA N6-methyladenosine methyltransferase complex"/>
    <property type="evidence" value="ECO:0007669"/>
    <property type="project" value="TreeGrafter"/>
</dbReference>
<feature type="non-terminal residue" evidence="2">
    <location>
        <position position="1"/>
    </location>
</feature>
<feature type="compositionally biased region" description="Polar residues" evidence="1">
    <location>
        <begin position="1827"/>
        <end position="1843"/>
    </location>
</feature>
<accession>A0AA88S4A9</accession>
<dbReference type="InterPro" id="IPR026736">
    <property type="entry name" value="Virilizer"/>
</dbReference>
<feature type="compositionally biased region" description="Low complexity" evidence="1">
    <location>
        <begin position="1923"/>
        <end position="1935"/>
    </location>
</feature>
<feature type="compositionally biased region" description="Basic and acidic residues" evidence="1">
    <location>
        <begin position="1784"/>
        <end position="1797"/>
    </location>
</feature>
<protein>
    <recommendedName>
        <fullName evidence="4">Virilizer N-terminal domain-containing protein</fullName>
    </recommendedName>
</protein>
<evidence type="ECO:0000313" key="3">
    <source>
        <dbReference type="Proteomes" id="UP001187471"/>
    </source>
</evidence>
<feature type="compositionally biased region" description="Pro residues" evidence="1">
    <location>
        <begin position="2198"/>
        <end position="2219"/>
    </location>
</feature>
<feature type="compositionally biased region" description="Acidic residues" evidence="1">
    <location>
        <begin position="1798"/>
        <end position="1816"/>
    </location>
</feature>
<feature type="compositionally biased region" description="Low complexity" evidence="1">
    <location>
        <begin position="2040"/>
        <end position="2072"/>
    </location>
</feature>
<evidence type="ECO:0008006" key="4">
    <source>
        <dbReference type="Google" id="ProtNLM"/>
    </source>
</evidence>
<dbReference type="EMBL" id="JAVXUO010000053">
    <property type="protein sequence ID" value="KAK2995796.1"/>
    <property type="molecule type" value="Genomic_DNA"/>
</dbReference>
<gene>
    <name evidence="2" type="ORF">RJ640_026563</name>
</gene>
<feature type="compositionally biased region" description="Basic and acidic residues" evidence="1">
    <location>
        <begin position="1899"/>
        <end position="1911"/>
    </location>
</feature>
<evidence type="ECO:0000256" key="1">
    <source>
        <dbReference type="SAM" id="MobiDB-lite"/>
    </source>
</evidence>
<evidence type="ECO:0000313" key="2">
    <source>
        <dbReference type="EMBL" id="KAK2995796.1"/>
    </source>
</evidence>
<feature type="compositionally biased region" description="Polar residues" evidence="1">
    <location>
        <begin position="1954"/>
        <end position="1966"/>
    </location>
</feature>